<evidence type="ECO:0000256" key="2">
    <source>
        <dbReference type="ARBA" id="ARBA00023002"/>
    </source>
</evidence>
<comment type="caution">
    <text evidence="4">The sequence shown here is derived from an EMBL/GenBank/DDBJ whole genome shotgun (WGS) entry which is preliminary data.</text>
</comment>
<dbReference type="InterPro" id="IPR036291">
    <property type="entry name" value="NAD(P)-bd_dom_sf"/>
</dbReference>
<evidence type="ECO:0000259" key="3">
    <source>
        <dbReference type="SMART" id="SM00822"/>
    </source>
</evidence>
<dbReference type="Pfam" id="PF13561">
    <property type="entry name" value="adh_short_C2"/>
    <property type="match status" value="1"/>
</dbReference>
<dbReference type="InterPro" id="IPR002347">
    <property type="entry name" value="SDR_fam"/>
</dbReference>
<dbReference type="SUPFAM" id="SSF51735">
    <property type="entry name" value="NAD(P)-binding Rossmann-fold domains"/>
    <property type="match status" value="1"/>
</dbReference>
<dbReference type="PANTHER" id="PTHR42879">
    <property type="entry name" value="3-OXOACYL-(ACYL-CARRIER-PROTEIN) REDUCTASE"/>
    <property type="match status" value="1"/>
</dbReference>
<dbReference type="Gene3D" id="3.40.50.720">
    <property type="entry name" value="NAD(P)-binding Rossmann-like Domain"/>
    <property type="match status" value="1"/>
</dbReference>
<evidence type="ECO:0000313" key="5">
    <source>
        <dbReference type="Proteomes" id="UP000294911"/>
    </source>
</evidence>
<gene>
    <name evidence="4" type="ORF">EV191_1011490</name>
</gene>
<keyword evidence="2" id="KW-0560">Oxidoreductase</keyword>
<evidence type="ECO:0000256" key="1">
    <source>
        <dbReference type="ARBA" id="ARBA00006484"/>
    </source>
</evidence>
<dbReference type="Proteomes" id="UP000294911">
    <property type="component" value="Unassembled WGS sequence"/>
</dbReference>
<dbReference type="InterPro" id="IPR050259">
    <property type="entry name" value="SDR"/>
</dbReference>
<feature type="domain" description="Ketoreductase" evidence="3">
    <location>
        <begin position="5"/>
        <end position="186"/>
    </location>
</feature>
<reference evidence="4 5" key="1">
    <citation type="submission" date="2019-03" db="EMBL/GenBank/DDBJ databases">
        <title>Genomic Encyclopedia of Type Strains, Phase IV (KMG-IV): sequencing the most valuable type-strain genomes for metagenomic binning, comparative biology and taxonomic classification.</title>
        <authorList>
            <person name="Goeker M."/>
        </authorList>
    </citation>
    <scope>NUCLEOTIDE SEQUENCE [LARGE SCALE GENOMIC DNA]</scope>
    <source>
        <strain evidence="4 5">DSM 45765</strain>
    </source>
</reference>
<name>A0A4R2R4N0_9PSEU</name>
<dbReference type="GO" id="GO:0016491">
    <property type="term" value="F:oxidoreductase activity"/>
    <property type="evidence" value="ECO:0007669"/>
    <property type="project" value="UniProtKB-KW"/>
</dbReference>
<dbReference type="InterPro" id="IPR057326">
    <property type="entry name" value="KR_dom"/>
</dbReference>
<dbReference type="FunFam" id="3.40.50.720:FF:000173">
    <property type="entry name" value="3-oxoacyl-[acyl-carrier protein] reductase"/>
    <property type="match status" value="1"/>
</dbReference>
<evidence type="ECO:0000313" key="4">
    <source>
        <dbReference type="EMBL" id="TCP57533.1"/>
    </source>
</evidence>
<comment type="similarity">
    <text evidence="1">Belongs to the short-chain dehydrogenases/reductases (SDR) family.</text>
</comment>
<keyword evidence="5" id="KW-1185">Reference proteome</keyword>
<dbReference type="SMART" id="SM00822">
    <property type="entry name" value="PKS_KR"/>
    <property type="match status" value="1"/>
</dbReference>
<organism evidence="4 5">
    <name type="scientific">Tamaricihabitans halophyticus</name>
    <dbReference type="NCBI Taxonomy" id="1262583"/>
    <lineage>
        <taxon>Bacteria</taxon>
        <taxon>Bacillati</taxon>
        <taxon>Actinomycetota</taxon>
        <taxon>Actinomycetes</taxon>
        <taxon>Pseudonocardiales</taxon>
        <taxon>Pseudonocardiaceae</taxon>
        <taxon>Tamaricihabitans</taxon>
    </lineage>
</organism>
<dbReference type="AlphaFoldDB" id="A0A4R2R4N0"/>
<dbReference type="EMBL" id="SLXQ01000001">
    <property type="protein sequence ID" value="TCP57533.1"/>
    <property type="molecule type" value="Genomic_DNA"/>
</dbReference>
<dbReference type="RefSeq" id="WP_132876002.1">
    <property type="nucleotide sequence ID" value="NZ_SLXQ01000001.1"/>
</dbReference>
<proteinExistence type="inferred from homology"/>
<protein>
    <submittedName>
        <fullName evidence="4">3-oxoacyl-[acyl-carrier protein] reductase</fullName>
    </submittedName>
</protein>
<accession>A0A4R2R4N0</accession>
<sequence>MNGAPVALVTGASRGIGAGIAEALARTGYGVAVNYLCDHRAAAAVVERIRAGGGVARAFQADVTSTSAAQALHEDVRRELGEVHALVLNATGPQPDVPLDDLDRKDLQDQLDHFVLGPLALVQAVVPAMRERRAGRIVFIGSEVVDLAPAHTAAYTAAKSAQAAMARVWARELAPHGITVNTVSPGFIPGDRHRDTPQAAIEDYTAQVPAGRLGTASDIGAAVAFLCSEAAAFIAGERLRVTGGHTIG</sequence>
<dbReference type="OrthoDB" id="286404at2"/>
<dbReference type="PRINTS" id="PR00081">
    <property type="entry name" value="GDHRDH"/>
</dbReference>